<evidence type="ECO:0000256" key="2">
    <source>
        <dbReference type="ARBA" id="ARBA00023125"/>
    </source>
</evidence>
<dbReference type="RefSeq" id="WP_111507675.1">
    <property type="nucleotide sequence ID" value="NZ_QKYN01000212.1"/>
</dbReference>
<evidence type="ECO:0000259" key="4">
    <source>
        <dbReference type="Pfam" id="PF12802"/>
    </source>
</evidence>
<dbReference type="Gene3D" id="1.10.10.10">
    <property type="entry name" value="Winged helix-like DNA-binding domain superfamily/Winged helix DNA-binding domain"/>
    <property type="match status" value="1"/>
</dbReference>
<feature type="domain" description="HTH marR-type" evidence="4">
    <location>
        <begin position="23"/>
        <end position="82"/>
    </location>
</feature>
<dbReference type="EMBL" id="QKYN01000212">
    <property type="protein sequence ID" value="RAG80620.1"/>
    <property type="molecule type" value="Genomic_DNA"/>
</dbReference>
<protein>
    <submittedName>
        <fullName evidence="5">MarR family transcriptional regulator</fullName>
    </submittedName>
</protein>
<dbReference type="AlphaFoldDB" id="A0A2X0JZW9"/>
<evidence type="ECO:0000256" key="3">
    <source>
        <dbReference type="ARBA" id="ARBA00023163"/>
    </source>
</evidence>
<organism evidence="5 6">
    <name type="scientific">Streptacidiphilus pinicola</name>
    <dbReference type="NCBI Taxonomy" id="2219663"/>
    <lineage>
        <taxon>Bacteria</taxon>
        <taxon>Bacillati</taxon>
        <taxon>Actinomycetota</taxon>
        <taxon>Actinomycetes</taxon>
        <taxon>Kitasatosporales</taxon>
        <taxon>Streptomycetaceae</taxon>
        <taxon>Streptacidiphilus</taxon>
    </lineage>
</organism>
<keyword evidence="2" id="KW-0238">DNA-binding</keyword>
<keyword evidence="6" id="KW-1185">Reference proteome</keyword>
<evidence type="ECO:0000313" key="5">
    <source>
        <dbReference type="EMBL" id="RAG80620.1"/>
    </source>
</evidence>
<dbReference type="InterPro" id="IPR052362">
    <property type="entry name" value="HTH-GbsR_regulator"/>
</dbReference>
<dbReference type="Pfam" id="PF12802">
    <property type="entry name" value="MarR_2"/>
    <property type="match status" value="1"/>
</dbReference>
<proteinExistence type="predicted"/>
<dbReference type="InterPro" id="IPR036388">
    <property type="entry name" value="WH-like_DNA-bd_sf"/>
</dbReference>
<dbReference type="GO" id="GO:0003700">
    <property type="term" value="F:DNA-binding transcription factor activity"/>
    <property type="evidence" value="ECO:0007669"/>
    <property type="project" value="InterPro"/>
</dbReference>
<keyword evidence="3" id="KW-0804">Transcription</keyword>
<dbReference type="PANTHER" id="PTHR38465:SF2">
    <property type="entry name" value="HTH-TYPE TRANSCRIPTIONAL REGULATOR MMPR5"/>
    <property type="match status" value="1"/>
</dbReference>
<dbReference type="InterPro" id="IPR036390">
    <property type="entry name" value="WH_DNA-bd_sf"/>
</dbReference>
<dbReference type="Proteomes" id="UP000248889">
    <property type="component" value="Unassembled WGS sequence"/>
</dbReference>
<keyword evidence="1" id="KW-0805">Transcription regulation</keyword>
<comment type="caution">
    <text evidence="5">The sequence shown here is derived from an EMBL/GenBank/DDBJ whole genome shotgun (WGS) entry which is preliminary data.</text>
</comment>
<gene>
    <name evidence="5" type="ORF">DN069_37195</name>
</gene>
<sequence>MTPAPDELHAYIERFAGVLTDTGFPRMPARVFVALMTAPSGRMTAAELAETLQISPAAVSGAVRYLTQLQLVGREREPGSRRDRYRVFDEVWREAMLNRDFVLGRWQSALTEGIRLLGEDSPASARLGESLHFFTFLRREMPALLERYYREREAALASGGVQPSQPGRTSPDS</sequence>
<accession>A0A2X0JZW9</accession>
<dbReference type="GO" id="GO:0003677">
    <property type="term" value="F:DNA binding"/>
    <property type="evidence" value="ECO:0007669"/>
    <property type="project" value="UniProtKB-KW"/>
</dbReference>
<dbReference type="Gene3D" id="1.10.287.160">
    <property type="entry name" value="HR1 repeat"/>
    <property type="match status" value="1"/>
</dbReference>
<name>A0A2X0JZW9_9ACTN</name>
<evidence type="ECO:0000313" key="6">
    <source>
        <dbReference type="Proteomes" id="UP000248889"/>
    </source>
</evidence>
<reference evidence="5 6" key="1">
    <citation type="submission" date="2018-06" db="EMBL/GenBank/DDBJ databases">
        <title>Streptacidiphilus pinicola sp. nov., isolated from pine grove soil.</title>
        <authorList>
            <person name="Roh S.G."/>
            <person name="Park S."/>
            <person name="Kim M.-K."/>
            <person name="Yun B.-R."/>
            <person name="Park J."/>
            <person name="Kim M.J."/>
            <person name="Kim Y.S."/>
            <person name="Kim S.B."/>
        </authorList>
    </citation>
    <scope>NUCLEOTIDE SEQUENCE [LARGE SCALE GENOMIC DNA]</scope>
    <source>
        <strain evidence="5 6">MMS16-CNU450</strain>
    </source>
</reference>
<dbReference type="InterPro" id="IPR000835">
    <property type="entry name" value="HTH_MarR-typ"/>
</dbReference>
<dbReference type="OrthoDB" id="67158at2"/>
<evidence type="ECO:0000256" key="1">
    <source>
        <dbReference type="ARBA" id="ARBA00023015"/>
    </source>
</evidence>
<dbReference type="PANTHER" id="PTHR38465">
    <property type="entry name" value="HTH-TYPE TRANSCRIPTIONAL REGULATOR MJ1563-RELATED"/>
    <property type="match status" value="1"/>
</dbReference>
<dbReference type="SUPFAM" id="SSF46785">
    <property type="entry name" value="Winged helix' DNA-binding domain"/>
    <property type="match status" value="1"/>
</dbReference>